<dbReference type="PANTHER" id="PTHR46211:SF1">
    <property type="entry name" value="GLYCEROPHOSPHODIESTER PHOSPHODIESTERASE, CYTOPLASMIC"/>
    <property type="match status" value="1"/>
</dbReference>
<feature type="non-terminal residue" evidence="2">
    <location>
        <position position="1"/>
    </location>
</feature>
<dbReference type="RefSeq" id="WP_121586975.1">
    <property type="nucleotide sequence ID" value="NZ_RCHT01000014.1"/>
</dbReference>
<dbReference type="GO" id="GO:0008081">
    <property type="term" value="F:phosphoric diester hydrolase activity"/>
    <property type="evidence" value="ECO:0007669"/>
    <property type="project" value="InterPro"/>
</dbReference>
<keyword evidence="3" id="KW-1185">Reference proteome</keyword>
<proteinExistence type="predicted"/>
<name>A0A498CUB1_9FIRM</name>
<evidence type="ECO:0000259" key="1">
    <source>
        <dbReference type="PROSITE" id="PS51704"/>
    </source>
</evidence>
<dbReference type="Proteomes" id="UP000276301">
    <property type="component" value="Unassembled WGS sequence"/>
</dbReference>
<dbReference type="InterPro" id="IPR030395">
    <property type="entry name" value="GP_PDE_dom"/>
</dbReference>
<dbReference type="AlphaFoldDB" id="A0A498CUB1"/>
<evidence type="ECO:0000313" key="2">
    <source>
        <dbReference type="EMBL" id="RLL10305.1"/>
    </source>
</evidence>
<gene>
    <name evidence="2" type="ORF">D4A47_08590</name>
</gene>
<comment type="caution">
    <text evidence="2">The sequence shown here is derived from an EMBL/GenBank/DDBJ whole genome shotgun (WGS) entry which is preliminary data.</text>
</comment>
<dbReference type="Gene3D" id="3.20.20.190">
    <property type="entry name" value="Phosphatidylinositol (PI) phosphodiesterase"/>
    <property type="match status" value="1"/>
</dbReference>
<accession>A0A498CUB1</accession>
<dbReference type="Pfam" id="PF03009">
    <property type="entry name" value="GDPD"/>
    <property type="match status" value="1"/>
</dbReference>
<dbReference type="SUPFAM" id="SSF51695">
    <property type="entry name" value="PLC-like phosphodiesterases"/>
    <property type="match status" value="1"/>
</dbReference>
<dbReference type="GO" id="GO:0006629">
    <property type="term" value="P:lipid metabolic process"/>
    <property type="evidence" value="ECO:0007669"/>
    <property type="project" value="InterPro"/>
</dbReference>
<dbReference type="EMBL" id="RCHT01000014">
    <property type="protein sequence ID" value="RLL10305.1"/>
    <property type="molecule type" value="Genomic_DNA"/>
</dbReference>
<dbReference type="InterPro" id="IPR017946">
    <property type="entry name" value="PLC-like_Pdiesterase_TIM-brl"/>
</dbReference>
<reference evidence="2 3" key="1">
    <citation type="submission" date="2018-10" db="EMBL/GenBank/DDBJ databases">
        <title>Anaerotruncus faecis sp. nov., isolated from human feces.</title>
        <authorList>
            <person name="Wang Y.-J."/>
        </authorList>
    </citation>
    <scope>NUCLEOTIDE SEQUENCE [LARGE SCALE GENOMIC DNA]</scope>
    <source>
        <strain evidence="2 3">22A2-44</strain>
    </source>
</reference>
<sequence length="216" mass="24383">NSLPAFRAAAEAGYAIELDVHRAADGTLVVFHDHDLRRMTGARGTVERMDFRSLRRLRLGGTACTIPLLREVLECVDGRVPLLIELKNGGLPGALERALVRELAGYRGPVILESFNPLTVWWLRRNAPHLVCGQLACRKYEGLRDGLRAYALRHMLFNCVSRPQFVAYELGGITEKLRLKCRRKKLPLLAWTVRTPEEGRLARARCDGMIFEAIRP</sequence>
<feature type="domain" description="GP-PDE" evidence="1">
    <location>
        <begin position="1"/>
        <end position="216"/>
    </location>
</feature>
<protein>
    <submittedName>
        <fullName evidence="2">Glycerophosphodiester phosphodiesterase</fullName>
    </submittedName>
</protein>
<dbReference type="PANTHER" id="PTHR46211">
    <property type="entry name" value="GLYCEROPHOSPHORYL DIESTER PHOSPHODIESTERASE"/>
    <property type="match status" value="1"/>
</dbReference>
<evidence type="ECO:0000313" key="3">
    <source>
        <dbReference type="Proteomes" id="UP000276301"/>
    </source>
</evidence>
<dbReference type="PROSITE" id="PS51704">
    <property type="entry name" value="GP_PDE"/>
    <property type="match status" value="1"/>
</dbReference>
<organism evidence="2 3">
    <name type="scientific">Anaerotruncus massiliensis</name>
    <name type="common">ex Liu et al. 2021</name>
    <dbReference type="NCBI Taxonomy" id="2321404"/>
    <lineage>
        <taxon>Bacteria</taxon>
        <taxon>Bacillati</taxon>
        <taxon>Bacillota</taxon>
        <taxon>Clostridia</taxon>
        <taxon>Eubacteriales</taxon>
        <taxon>Oscillospiraceae</taxon>
        <taxon>Anaerotruncus</taxon>
    </lineage>
</organism>